<evidence type="ECO:0000256" key="4">
    <source>
        <dbReference type="ARBA" id="ARBA00022741"/>
    </source>
</evidence>
<protein>
    <recommendedName>
        <fullName evidence="8">Cobyrinate a,c-diamide synthase</fullName>
        <ecNumber evidence="8">6.3.5.11</ecNumber>
    </recommendedName>
    <alternativeName>
        <fullName evidence="8">Cobyrinic acid a,c-diamide synthetase</fullName>
    </alternativeName>
</protein>
<dbReference type="EC" id="6.3.5.11" evidence="8"/>
<keyword evidence="7 8" id="KW-0315">Glutamine amidotransferase</keyword>
<sequence>MMIPSKSAFVISALQSGAGKTTTALALMAALTQQGLRVQPFKTGPDFIDPGLHRALTGTNSWNLDRWMCGDNYVRHIFTEKSHGADVCIIEGAMGVFDGGAASAAETAKLLCLPVVITLDVRGTAETAAALVKGIEAFDPDLTLAGVILNRTGSVRHYTRIKEAIETHCNCRVLGCLPVDTEIRIPERHLGLYTAEDGVISAEFTKKLAEAASSTINIEGLLNCSEVSAAVTFDIPIIPTPSPPQHTPRIAVARDNAFCFYYEDNFDYLRRAGAEIVFFSPLNDDKIPEGTGAVYLGGGYPELHAERLSSNMDMIHSIRDFAIKGGAIYGECGGFMYLTEGIIDLNGRFFPMTGIFPIKTKMANKRAKLGYREVTLTSDSIIGKNGDILRGHEFHYSAMEAMPTSVETIYESREGTAGYRVRNCSAGYVHLHFASSPNIAGSFYLAAATGVTA</sequence>
<dbReference type="InterPro" id="IPR027417">
    <property type="entry name" value="P-loop_NTPase"/>
</dbReference>
<dbReference type="CDD" id="cd05388">
    <property type="entry name" value="CobB_N"/>
    <property type="match status" value="1"/>
</dbReference>
<comment type="miscellaneous">
    <text evidence="8">The a and c carboxylates of cobyrinate are activated for nucleophilic attack via formation of a phosphorylated intermediate by ATP. CbiA catalyzes first the amidation of the c-carboxylate, and then that of the a-carboxylate.</text>
</comment>
<keyword evidence="2 8" id="KW-0169">Cobalamin biosynthesis</keyword>
<comment type="pathway">
    <text evidence="8">Cofactor biosynthesis; adenosylcobalamin biosynthesis; cob(II)yrinate a,c-diamide from sirohydrochlorin (anaerobic route): step 10/10.</text>
</comment>
<evidence type="ECO:0000259" key="10">
    <source>
        <dbReference type="Pfam" id="PF07685"/>
    </source>
</evidence>
<feature type="active site" description="Nucleophile" evidence="8">
    <location>
        <position position="332"/>
    </location>
</feature>
<comment type="cofactor">
    <cofactor evidence="1 8">
        <name>Mg(2+)</name>
        <dbReference type="ChEBI" id="CHEBI:18420"/>
    </cofactor>
</comment>
<dbReference type="SUPFAM" id="SSF52540">
    <property type="entry name" value="P-loop containing nucleoside triphosphate hydrolases"/>
    <property type="match status" value="1"/>
</dbReference>
<name>A0ABR5SDD6_9BACT</name>
<accession>A0ABR5SDD6</accession>
<evidence type="ECO:0000256" key="2">
    <source>
        <dbReference type="ARBA" id="ARBA00022573"/>
    </source>
</evidence>
<keyword evidence="6 8" id="KW-0460">Magnesium</keyword>
<keyword evidence="12" id="KW-1185">Reference proteome</keyword>
<feature type="domain" description="CobB/CobQ-like glutamine amidotransferase" evidence="10">
    <location>
        <begin position="249"/>
        <end position="436"/>
    </location>
</feature>
<comment type="catalytic activity">
    <reaction evidence="8">
        <text>cob(II)yrinate + 2 L-glutamine + 2 ATP + 2 H2O = cob(II)yrinate a,c diamide + 2 L-glutamate + 2 ADP + 2 phosphate + 2 H(+)</text>
        <dbReference type="Rhea" id="RHEA:26289"/>
        <dbReference type="ChEBI" id="CHEBI:15377"/>
        <dbReference type="ChEBI" id="CHEBI:15378"/>
        <dbReference type="ChEBI" id="CHEBI:29985"/>
        <dbReference type="ChEBI" id="CHEBI:30616"/>
        <dbReference type="ChEBI" id="CHEBI:43474"/>
        <dbReference type="ChEBI" id="CHEBI:58359"/>
        <dbReference type="ChEBI" id="CHEBI:58537"/>
        <dbReference type="ChEBI" id="CHEBI:58894"/>
        <dbReference type="ChEBI" id="CHEBI:456216"/>
        <dbReference type="EC" id="6.3.5.11"/>
    </reaction>
</comment>
<evidence type="ECO:0000256" key="5">
    <source>
        <dbReference type="ARBA" id="ARBA00022840"/>
    </source>
</evidence>
<evidence type="ECO:0000256" key="3">
    <source>
        <dbReference type="ARBA" id="ARBA00022598"/>
    </source>
</evidence>
<dbReference type="Pfam" id="PF01656">
    <property type="entry name" value="CbiA"/>
    <property type="match status" value="1"/>
</dbReference>
<evidence type="ECO:0000313" key="12">
    <source>
        <dbReference type="Proteomes" id="UP000060487"/>
    </source>
</evidence>
<keyword evidence="5 8" id="KW-0067">ATP-binding</keyword>
<dbReference type="CDD" id="cd03130">
    <property type="entry name" value="GATase1_CobB"/>
    <property type="match status" value="1"/>
</dbReference>
<feature type="site" description="Increases nucleophilicity of active site Cys" evidence="8">
    <location>
        <position position="430"/>
    </location>
</feature>
<gene>
    <name evidence="8" type="primary">cbiA</name>
    <name evidence="11" type="ORF">ASN18_2333</name>
</gene>
<comment type="similarity">
    <text evidence="8">Belongs to the CobB/CbiA family.</text>
</comment>
<dbReference type="NCBIfam" id="TIGR00379">
    <property type="entry name" value="cobB"/>
    <property type="match status" value="1"/>
</dbReference>
<dbReference type="Proteomes" id="UP000060487">
    <property type="component" value="Unassembled WGS sequence"/>
</dbReference>
<dbReference type="SUPFAM" id="SSF52317">
    <property type="entry name" value="Class I glutamine amidotransferase-like"/>
    <property type="match status" value="1"/>
</dbReference>
<evidence type="ECO:0000256" key="8">
    <source>
        <dbReference type="HAMAP-Rule" id="MF_00027"/>
    </source>
</evidence>
<dbReference type="InterPro" id="IPR029062">
    <property type="entry name" value="Class_I_gatase-like"/>
</dbReference>
<dbReference type="Gene3D" id="3.40.50.880">
    <property type="match status" value="1"/>
</dbReference>
<evidence type="ECO:0000256" key="1">
    <source>
        <dbReference type="ARBA" id="ARBA00001946"/>
    </source>
</evidence>
<reference evidence="11 12" key="1">
    <citation type="submission" date="2015-11" db="EMBL/GenBank/DDBJ databases">
        <authorList>
            <person name="Lin W."/>
        </authorList>
    </citation>
    <scope>NUCLEOTIDE SEQUENCE [LARGE SCALE GENOMIC DNA]</scope>
    <source>
        <strain evidence="11 12">HCH-1</strain>
    </source>
</reference>
<feature type="domain" description="CobQ/CobB/MinD/ParA nucleotide binding" evidence="9">
    <location>
        <begin position="10"/>
        <end position="190"/>
    </location>
</feature>
<dbReference type="PANTHER" id="PTHR43873">
    <property type="entry name" value="COBYRINATE A,C-DIAMIDE SYNTHASE"/>
    <property type="match status" value="1"/>
</dbReference>
<dbReference type="NCBIfam" id="NF002204">
    <property type="entry name" value="PRK01077.1"/>
    <property type="match status" value="1"/>
</dbReference>
<dbReference type="HAMAP" id="MF_00027">
    <property type="entry name" value="CobB_CbiA"/>
    <property type="match status" value="1"/>
</dbReference>
<evidence type="ECO:0000259" key="9">
    <source>
        <dbReference type="Pfam" id="PF01656"/>
    </source>
</evidence>
<keyword evidence="3 8" id="KW-0436">Ligase</keyword>
<proteinExistence type="inferred from homology"/>
<dbReference type="EMBL" id="LNQR01000081">
    <property type="protein sequence ID" value="KWT82972.1"/>
    <property type="molecule type" value="Genomic_DNA"/>
</dbReference>
<evidence type="ECO:0000256" key="6">
    <source>
        <dbReference type="ARBA" id="ARBA00022842"/>
    </source>
</evidence>
<dbReference type="PROSITE" id="PS51274">
    <property type="entry name" value="GATASE_COBBQ"/>
    <property type="match status" value="1"/>
</dbReference>
<keyword evidence="4 8" id="KW-0547">Nucleotide-binding</keyword>
<evidence type="ECO:0000256" key="7">
    <source>
        <dbReference type="ARBA" id="ARBA00022962"/>
    </source>
</evidence>
<dbReference type="InterPro" id="IPR002586">
    <property type="entry name" value="CobQ/CobB/MinD/ParA_Nub-bd_dom"/>
</dbReference>
<comment type="caution">
    <text evidence="11">The sequence shown here is derived from an EMBL/GenBank/DDBJ whole genome shotgun (WGS) entry which is preliminary data.</text>
</comment>
<dbReference type="InterPro" id="IPR004484">
    <property type="entry name" value="CbiA/CobB_synth"/>
</dbReference>
<dbReference type="Pfam" id="PF07685">
    <property type="entry name" value="GATase_3"/>
    <property type="match status" value="1"/>
</dbReference>
<evidence type="ECO:0000313" key="11">
    <source>
        <dbReference type="EMBL" id="KWT82972.1"/>
    </source>
</evidence>
<comment type="function">
    <text evidence="8">Catalyzes the ATP-dependent amidation of the two carboxylate groups at positions a and c of cobyrinate, using either L-glutamine or ammonia as the nitrogen source.</text>
</comment>
<dbReference type="RefSeq" id="WP_236861706.1">
    <property type="nucleotide sequence ID" value="NZ_LNQR01000081.1"/>
</dbReference>
<dbReference type="PANTHER" id="PTHR43873:SF1">
    <property type="entry name" value="COBYRINATE A,C-DIAMIDE SYNTHASE"/>
    <property type="match status" value="1"/>
</dbReference>
<dbReference type="Gene3D" id="3.40.50.300">
    <property type="entry name" value="P-loop containing nucleotide triphosphate hydrolases"/>
    <property type="match status" value="2"/>
</dbReference>
<dbReference type="InterPro" id="IPR011698">
    <property type="entry name" value="GATase_3"/>
</dbReference>
<organism evidence="11 12">
    <name type="scientific">Candidatus Magnetominusculus xianensis</name>
    <dbReference type="NCBI Taxonomy" id="1748249"/>
    <lineage>
        <taxon>Bacteria</taxon>
        <taxon>Pseudomonadati</taxon>
        <taxon>Nitrospirota</taxon>
        <taxon>Nitrospiria</taxon>
        <taxon>Nitrospirales</taxon>
        <taxon>Nitrospiraceae</taxon>
        <taxon>Candidatus Magnetominusculus</taxon>
    </lineage>
</organism>
<comment type="domain">
    <text evidence="8">Comprises of two domains. The C-terminal domain contains the binding site for glutamine and catalyzes the hydrolysis of this substrate to glutamate and ammonia. The N-terminal domain is anticipated to bind ATP and cobyrinate and catalyzes the ultimate synthesis of the diamide product. The ammonia produced via the glutaminase domain is probably translocated to the adjacent domain via a molecular tunnel, where it reacts with an activated intermediate.</text>
</comment>